<evidence type="ECO:0000259" key="2">
    <source>
        <dbReference type="Pfam" id="PF19187"/>
    </source>
</evidence>
<sequence>MSTNTGAKGQVGRLLTLVPYLYSQPEDVRLDKAAADLGVEEKQLVKDLQVLFMCGLPGGYPDDLIDVDIDALTEPDGDRVIRISNADYLDRQLRLTPIEATAVIVALRALRGGAVSAETKEVVDRTLAKLEQAAAEGAAGSVDPGEEPIDTSLVQIHAAIATAIDQGRQVRIDYWVPARDEESSRVVDPRALVSIRDIEYLDAWCHQAEAPRSFRLDRIRGAEVLDTPIVVAPETGDGADLDGGGESLLRTDSGTVVRVRLAPEARWVGEYYAVLDPAELPGGGLEVGLRVYDQRWLTRLLLRLAPYAEIVETEDSPMAQTDTEFTESFAATARQALGLYRSGA</sequence>
<dbReference type="Proteomes" id="UP000033772">
    <property type="component" value="Unassembled WGS sequence"/>
</dbReference>
<reference evidence="4" key="1">
    <citation type="submission" date="2016-10" db="EMBL/GenBank/DDBJ databases">
        <title>Draft Genome Sequence of Nocardioides luteus Strain BAFB, an Alkane-Degrading Bacterium Isolated from JP-7 Polluted Soil.</title>
        <authorList>
            <person name="Brown L."/>
            <person name="Ruiz O.N."/>
            <person name="Gunasekera T."/>
        </authorList>
    </citation>
    <scope>NUCLEOTIDE SEQUENCE [LARGE SCALE GENOMIC DNA]</scope>
    <source>
        <strain evidence="4">BAFB</strain>
    </source>
</reference>
<evidence type="ECO:0000313" key="5">
    <source>
        <dbReference type="Proteomes" id="UP000033772"/>
    </source>
</evidence>
<comment type="caution">
    <text evidence="4">The sequence shown here is derived from an EMBL/GenBank/DDBJ whole genome shotgun (WGS) entry which is preliminary data.</text>
</comment>
<accession>A0A1J4NB82</accession>
<feature type="domain" description="WYL" evidence="1">
    <location>
        <begin position="156"/>
        <end position="224"/>
    </location>
</feature>
<dbReference type="RefSeq" id="WP_045547236.1">
    <property type="nucleotide sequence ID" value="NZ_JZDQ02000001.1"/>
</dbReference>
<dbReference type="PROSITE" id="PS52050">
    <property type="entry name" value="WYL"/>
    <property type="match status" value="1"/>
</dbReference>
<keyword evidence="5" id="KW-1185">Reference proteome</keyword>
<dbReference type="InterPro" id="IPR026881">
    <property type="entry name" value="WYL_dom"/>
</dbReference>
<dbReference type="InterPro" id="IPR057727">
    <property type="entry name" value="WCX_dom"/>
</dbReference>
<evidence type="ECO:0000259" key="1">
    <source>
        <dbReference type="Pfam" id="PF13280"/>
    </source>
</evidence>
<dbReference type="PANTHER" id="PTHR34580">
    <property type="match status" value="1"/>
</dbReference>
<dbReference type="Pfam" id="PF19187">
    <property type="entry name" value="HTH_PafC"/>
    <property type="match status" value="1"/>
</dbReference>
<feature type="domain" description="WCX" evidence="3">
    <location>
        <begin position="256"/>
        <end position="312"/>
    </location>
</feature>
<dbReference type="AlphaFoldDB" id="A0A1J4NB82"/>
<evidence type="ECO:0000313" key="4">
    <source>
        <dbReference type="EMBL" id="OIJ28746.1"/>
    </source>
</evidence>
<dbReference type="PANTHER" id="PTHR34580:SF1">
    <property type="entry name" value="PROTEIN PAFC"/>
    <property type="match status" value="1"/>
</dbReference>
<dbReference type="Pfam" id="PF13280">
    <property type="entry name" value="WYL"/>
    <property type="match status" value="1"/>
</dbReference>
<protein>
    <submittedName>
        <fullName evidence="4">WYL domain-containing protein</fullName>
    </submittedName>
</protein>
<dbReference type="OrthoDB" id="5174471at2"/>
<dbReference type="InterPro" id="IPR043839">
    <property type="entry name" value="PafC_HTH"/>
</dbReference>
<name>A0A1J4NB82_9ACTN</name>
<evidence type="ECO:0000259" key="3">
    <source>
        <dbReference type="Pfam" id="PF25583"/>
    </source>
</evidence>
<dbReference type="PIRSF" id="PIRSF016838">
    <property type="entry name" value="PafC"/>
    <property type="match status" value="1"/>
</dbReference>
<feature type="domain" description="PafC HTH" evidence="2">
    <location>
        <begin position="10"/>
        <end position="132"/>
    </location>
</feature>
<dbReference type="InterPro" id="IPR051534">
    <property type="entry name" value="CBASS_pafABC_assoc_protein"/>
</dbReference>
<gene>
    <name evidence="4" type="ORF">UG56_000495</name>
</gene>
<proteinExistence type="predicted"/>
<dbReference type="EMBL" id="JZDQ02000001">
    <property type="protein sequence ID" value="OIJ28746.1"/>
    <property type="molecule type" value="Genomic_DNA"/>
</dbReference>
<dbReference type="STRING" id="1844.UG56_000495"/>
<organism evidence="4 5">
    <name type="scientific">Nocardioides luteus</name>
    <dbReference type="NCBI Taxonomy" id="1844"/>
    <lineage>
        <taxon>Bacteria</taxon>
        <taxon>Bacillati</taxon>
        <taxon>Actinomycetota</taxon>
        <taxon>Actinomycetes</taxon>
        <taxon>Propionibacteriales</taxon>
        <taxon>Nocardioidaceae</taxon>
        <taxon>Nocardioides</taxon>
    </lineage>
</organism>
<dbReference type="Pfam" id="PF25583">
    <property type="entry name" value="WCX"/>
    <property type="match status" value="1"/>
</dbReference>
<dbReference type="InterPro" id="IPR028349">
    <property type="entry name" value="PafC-like"/>
</dbReference>